<dbReference type="EMBL" id="KV417579">
    <property type="protein sequence ID" value="KZP17737.1"/>
    <property type="molecule type" value="Genomic_DNA"/>
</dbReference>
<dbReference type="InterPro" id="IPR017853">
    <property type="entry name" value="GH"/>
</dbReference>
<keyword evidence="1" id="KW-0326">Glycosidase</keyword>
<dbReference type="Gene3D" id="2.60.40.10">
    <property type="entry name" value="Immunoglobulins"/>
    <property type="match status" value="1"/>
</dbReference>
<dbReference type="Gene3D" id="3.20.20.80">
    <property type="entry name" value="Glycosidases"/>
    <property type="match status" value="1"/>
</dbReference>
<dbReference type="Proteomes" id="UP000076532">
    <property type="component" value="Unassembled WGS sequence"/>
</dbReference>
<evidence type="ECO:0000259" key="3">
    <source>
        <dbReference type="Pfam" id="PF17753"/>
    </source>
</evidence>
<feature type="compositionally biased region" description="Basic and acidic residues" evidence="2">
    <location>
        <begin position="220"/>
        <end position="235"/>
    </location>
</feature>
<reference evidence="4 5" key="1">
    <citation type="journal article" date="2016" name="Mol. Biol. Evol.">
        <title>Comparative Genomics of Early-Diverging Mushroom-Forming Fungi Provides Insights into the Origins of Lignocellulose Decay Capabilities.</title>
        <authorList>
            <person name="Nagy L.G."/>
            <person name="Riley R."/>
            <person name="Tritt A."/>
            <person name="Adam C."/>
            <person name="Daum C."/>
            <person name="Floudas D."/>
            <person name="Sun H."/>
            <person name="Yadav J.S."/>
            <person name="Pangilinan J."/>
            <person name="Larsson K.H."/>
            <person name="Matsuura K."/>
            <person name="Barry K."/>
            <person name="Labutti K."/>
            <person name="Kuo R."/>
            <person name="Ohm R.A."/>
            <person name="Bhattacharya S.S."/>
            <person name="Shirouzu T."/>
            <person name="Yoshinaga Y."/>
            <person name="Martin F.M."/>
            <person name="Grigoriev I.V."/>
            <person name="Hibbett D.S."/>
        </authorList>
    </citation>
    <scope>NUCLEOTIDE SEQUENCE [LARGE SCALE GENOMIC DNA]</scope>
    <source>
        <strain evidence="4 5">CBS 109695</strain>
    </source>
</reference>
<dbReference type="InterPro" id="IPR050887">
    <property type="entry name" value="Beta-mannosidase_GH2"/>
</dbReference>
<evidence type="ECO:0000313" key="5">
    <source>
        <dbReference type="Proteomes" id="UP000076532"/>
    </source>
</evidence>
<name>A0A166GDW8_9AGAM</name>
<sequence length="334" mass="36462">MPPTSSKRADKIIELELCRVPRSVDHPALCLFREQLALRGEREGGVGEGEQPRPPRRLLAASQQVISSFVANVLVETSQQVRRINHHRSLALWAGNEIEYGLLRLGAAALTEQYGGLFPELDDKRVPGPGLGGGSMVEWPGNVTEGSVCRSAGYYDYDANMAYNISTYPARRSANEHGFHSPPSPQTYAAALPAAALAFNSSCVLSRNHHYPINLTSHGVRSEHGGGDSERGRCRRGEGVHAPLRRAAAVGVLLDPQLRLRYPGSSSFVVDAQALAAFVWLDHPADVRGYWNDNGFWVLLGTRTVTLTVLEDSRGGKWVDEVVVDSLWMLASSD</sequence>
<feature type="region of interest" description="Disordered" evidence="2">
    <location>
        <begin position="216"/>
        <end position="235"/>
    </location>
</feature>
<gene>
    <name evidence="4" type="ORF">FIBSPDRAFT_1046631</name>
</gene>
<accession>A0A166GDW8</accession>
<dbReference type="STRING" id="436010.A0A166GDW8"/>
<dbReference type="SUPFAM" id="SSF51445">
    <property type="entry name" value="(Trans)glycosidases"/>
    <property type="match status" value="1"/>
</dbReference>
<evidence type="ECO:0000313" key="4">
    <source>
        <dbReference type="EMBL" id="KZP17737.1"/>
    </source>
</evidence>
<dbReference type="InterPro" id="IPR013783">
    <property type="entry name" value="Ig-like_fold"/>
</dbReference>
<evidence type="ECO:0000256" key="1">
    <source>
        <dbReference type="ARBA" id="ARBA00023295"/>
    </source>
</evidence>
<dbReference type="Pfam" id="PF17753">
    <property type="entry name" value="Ig_mannosidase"/>
    <property type="match status" value="1"/>
</dbReference>
<dbReference type="GO" id="GO:0004567">
    <property type="term" value="F:beta-mannosidase activity"/>
    <property type="evidence" value="ECO:0007669"/>
    <property type="project" value="TreeGrafter"/>
</dbReference>
<dbReference type="GO" id="GO:0006516">
    <property type="term" value="P:glycoprotein catabolic process"/>
    <property type="evidence" value="ECO:0007669"/>
    <property type="project" value="TreeGrafter"/>
</dbReference>
<proteinExistence type="predicted"/>
<feature type="domain" description="Beta-mannosidase Ig-fold" evidence="3">
    <location>
        <begin position="254"/>
        <end position="328"/>
    </location>
</feature>
<keyword evidence="4" id="KW-0378">Hydrolase</keyword>
<dbReference type="OrthoDB" id="2866996at2759"/>
<keyword evidence="5" id="KW-1185">Reference proteome</keyword>
<evidence type="ECO:0000256" key="2">
    <source>
        <dbReference type="SAM" id="MobiDB-lite"/>
    </source>
</evidence>
<dbReference type="UniPathway" id="UPA00280"/>
<dbReference type="PANTHER" id="PTHR43730">
    <property type="entry name" value="BETA-MANNOSIDASE"/>
    <property type="match status" value="1"/>
</dbReference>
<dbReference type="InterPro" id="IPR041625">
    <property type="entry name" value="Beta-mannosidase_Ig"/>
</dbReference>
<dbReference type="AlphaFoldDB" id="A0A166GDW8"/>
<protein>
    <submittedName>
        <fullName evidence="4">Glycoside hydrolase family 2 protein</fullName>
    </submittedName>
</protein>
<organism evidence="4 5">
    <name type="scientific">Athelia psychrophila</name>
    <dbReference type="NCBI Taxonomy" id="1759441"/>
    <lineage>
        <taxon>Eukaryota</taxon>
        <taxon>Fungi</taxon>
        <taxon>Dikarya</taxon>
        <taxon>Basidiomycota</taxon>
        <taxon>Agaricomycotina</taxon>
        <taxon>Agaricomycetes</taxon>
        <taxon>Agaricomycetidae</taxon>
        <taxon>Atheliales</taxon>
        <taxon>Atheliaceae</taxon>
        <taxon>Athelia</taxon>
    </lineage>
</organism>
<dbReference type="PANTHER" id="PTHR43730:SF5">
    <property type="entry name" value="BETA-MANNOSIDASE A"/>
    <property type="match status" value="1"/>
</dbReference>